<gene>
    <name evidence="3" type="ORF">Dfulv_23505</name>
</gene>
<reference evidence="3" key="1">
    <citation type="submission" date="2021-04" db="EMBL/GenBank/DDBJ databases">
        <authorList>
            <person name="Hartkoorn R.C."/>
            <person name="Beaudoing E."/>
            <person name="Hot D."/>
        </authorList>
    </citation>
    <scope>NUCLEOTIDE SEQUENCE</scope>
    <source>
        <strain evidence="3">NRRL B-16292</strain>
    </source>
</reference>
<accession>A0ABY5WCX6</accession>
<organism evidence="3 4">
    <name type="scientific">Dactylosporangium fulvum</name>
    <dbReference type="NCBI Taxonomy" id="53359"/>
    <lineage>
        <taxon>Bacteria</taxon>
        <taxon>Bacillati</taxon>
        <taxon>Actinomycetota</taxon>
        <taxon>Actinomycetes</taxon>
        <taxon>Micromonosporales</taxon>
        <taxon>Micromonosporaceae</taxon>
        <taxon>Dactylosporangium</taxon>
    </lineage>
</organism>
<dbReference type="Proteomes" id="UP001059617">
    <property type="component" value="Chromosome"/>
</dbReference>
<feature type="transmembrane region" description="Helical" evidence="2">
    <location>
        <begin position="7"/>
        <end position="35"/>
    </location>
</feature>
<keyword evidence="2" id="KW-1133">Transmembrane helix</keyword>
<evidence type="ECO:0000313" key="3">
    <source>
        <dbReference type="EMBL" id="UWP87046.1"/>
    </source>
</evidence>
<dbReference type="RefSeq" id="WP_259866835.1">
    <property type="nucleotide sequence ID" value="NZ_BAAAST010000161.1"/>
</dbReference>
<evidence type="ECO:0000256" key="1">
    <source>
        <dbReference type="SAM" id="MobiDB-lite"/>
    </source>
</evidence>
<evidence type="ECO:0000313" key="4">
    <source>
        <dbReference type="Proteomes" id="UP001059617"/>
    </source>
</evidence>
<evidence type="ECO:0008006" key="5">
    <source>
        <dbReference type="Google" id="ProtNLM"/>
    </source>
</evidence>
<keyword evidence="4" id="KW-1185">Reference proteome</keyword>
<dbReference type="EMBL" id="CP073720">
    <property type="protein sequence ID" value="UWP87046.1"/>
    <property type="molecule type" value="Genomic_DNA"/>
</dbReference>
<proteinExistence type="predicted"/>
<feature type="region of interest" description="Disordered" evidence="1">
    <location>
        <begin position="76"/>
        <end position="111"/>
    </location>
</feature>
<protein>
    <recommendedName>
        <fullName evidence="5">Integral membrane protein</fullName>
    </recommendedName>
</protein>
<keyword evidence="2" id="KW-0472">Membrane</keyword>
<sequence>MRPAERVGVVFMAVLCVGVTTAGALTLLGVVPIAGSGGGSLAVQLIFGGIFTAIGLGGTTAAVHQLIGGRVTVEPPVPPVDPDDPATDPFHASGLGAYGKGGRRPDYGSEL</sequence>
<name>A0ABY5WCX6_9ACTN</name>
<keyword evidence="2" id="KW-0812">Transmembrane</keyword>
<feature type="transmembrane region" description="Helical" evidence="2">
    <location>
        <begin position="41"/>
        <end position="63"/>
    </location>
</feature>
<evidence type="ECO:0000256" key="2">
    <source>
        <dbReference type="SAM" id="Phobius"/>
    </source>
</evidence>
<reference evidence="3" key="2">
    <citation type="submission" date="2022-09" db="EMBL/GenBank/DDBJ databases">
        <title>Biosynthetic gene clusters of Dactylosporangioum fulvum.</title>
        <authorList>
            <person name="Caradec T."/>
        </authorList>
    </citation>
    <scope>NUCLEOTIDE SEQUENCE</scope>
    <source>
        <strain evidence="3">NRRL B-16292</strain>
    </source>
</reference>